<dbReference type="RefSeq" id="WP_052376694.1">
    <property type="nucleotide sequence ID" value="NZ_ASRX01000089.1"/>
</dbReference>
<keyword evidence="3" id="KW-1185">Reference proteome</keyword>
<dbReference type="OrthoDB" id="5508604at2"/>
<accession>A0A017SVX0</accession>
<dbReference type="EMBL" id="ASRX01000089">
    <property type="protein sequence ID" value="EYF01089.1"/>
    <property type="molecule type" value="Genomic_DNA"/>
</dbReference>
<dbReference type="Proteomes" id="UP000019678">
    <property type="component" value="Unassembled WGS sequence"/>
</dbReference>
<reference evidence="2 3" key="1">
    <citation type="submission" date="2013-05" db="EMBL/GenBank/DDBJ databases">
        <title>Genome assembly of Chondromyces apiculatus DSM 436.</title>
        <authorList>
            <person name="Sharma G."/>
            <person name="Khatri I."/>
            <person name="Kaur C."/>
            <person name="Mayilraj S."/>
            <person name="Subramanian S."/>
        </authorList>
    </citation>
    <scope>NUCLEOTIDE SEQUENCE [LARGE SCALE GENOMIC DNA]</scope>
    <source>
        <strain evidence="2 3">DSM 436</strain>
    </source>
</reference>
<comment type="caution">
    <text evidence="2">The sequence shown here is derived from an EMBL/GenBank/DDBJ whole genome shotgun (WGS) entry which is preliminary data.</text>
</comment>
<name>A0A017SVX0_9BACT</name>
<gene>
    <name evidence="2" type="ORF">CAP_8647</name>
</gene>
<dbReference type="STRING" id="1192034.CAP_8647"/>
<dbReference type="AlphaFoldDB" id="A0A017SVX0"/>
<sequence>MAILWVNGLARAESPGAQAPAVDVTPKADAAEMTKTGVEEPLRNYVNLGLGGSTASRGLVLCAEVAPLAVLAFAACGSGAGVLNDQARPEIAHFRASLAPFSWEVSSLWLQPRLHAGFAEMQVGEDAAGFDLRARERPGWPRRAFTRRGLASPPPAEQSSSGPPTPRSTRGLQSVLPLRA</sequence>
<organism evidence="2 3">
    <name type="scientific">Chondromyces apiculatus DSM 436</name>
    <dbReference type="NCBI Taxonomy" id="1192034"/>
    <lineage>
        <taxon>Bacteria</taxon>
        <taxon>Pseudomonadati</taxon>
        <taxon>Myxococcota</taxon>
        <taxon>Polyangia</taxon>
        <taxon>Polyangiales</taxon>
        <taxon>Polyangiaceae</taxon>
        <taxon>Chondromyces</taxon>
    </lineage>
</organism>
<dbReference type="eggNOG" id="ENOG5030SRI">
    <property type="taxonomic scope" value="Bacteria"/>
</dbReference>
<protein>
    <submittedName>
        <fullName evidence="2">Uncharacterized protein</fullName>
    </submittedName>
</protein>
<evidence type="ECO:0000313" key="3">
    <source>
        <dbReference type="Proteomes" id="UP000019678"/>
    </source>
</evidence>
<evidence type="ECO:0000313" key="2">
    <source>
        <dbReference type="EMBL" id="EYF01089.1"/>
    </source>
</evidence>
<feature type="region of interest" description="Disordered" evidence="1">
    <location>
        <begin position="139"/>
        <end position="180"/>
    </location>
</feature>
<feature type="compositionally biased region" description="Low complexity" evidence="1">
    <location>
        <begin position="159"/>
        <end position="171"/>
    </location>
</feature>
<proteinExistence type="predicted"/>
<evidence type="ECO:0000256" key="1">
    <source>
        <dbReference type="SAM" id="MobiDB-lite"/>
    </source>
</evidence>